<dbReference type="RefSeq" id="WP_161259191.1">
    <property type="nucleotide sequence ID" value="NZ_WXEY01000017.1"/>
</dbReference>
<gene>
    <name evidence="2" type="ORF">GTO91_13175</name>
</gene>
<dbReference type="Proteomes" id="UP000463470">
    <property type="component" value="Unassembled WGS sequence"/>
</dbReference>
<dbReference type="AlphaFoldDB" id="A0A845L782"/>
<proteinExistence type="predicted"/>
<comment type="caution">
    <text evidence="2">The sequence shown here is derived from an EMBL/GenBank/DDBJ whole genome shotgun (WGS) entry which is preliminary data.</text>
</comment>
<accession>A0A845L782</accession>
<sequence length="217" mass="24708">MVKADKADKVDKVDYKKEFKQRYSASAKECALVTVPPMHYLMIDGVGDPNTSADFQAAVEALFSVSYTLKFLIKKGPEGIDYGVLPLEGLWWCDDMACFDIDDKTKWQWTVMIMQPEIVTEAHVRVAVEKVKKEKGLPTLDRMRFERYVEGLVAQILHIGPFSEEGPTVEKLHRFIAEKGCQFTGKHHEIYLSDTRRADPAKWKTIIRQPIAVVSAD</sequence>
<evidence type="ECO:0000313" key="2">
    <source>
        <dbReference type="EMBL" id="MZP30664.1"/>
    </source>
</evidence>
<keyword evidence="3" id="KW-1185">Reference proteome</keyword>
<dbReference type="OrthoDB" id="4772335at2"/>
<dbReference type="PIRSF" id="PIRSF031644">
    <property type="entry name" value="UCP031644"/>
    <property type="match status" value="1"/>
</dbReference>
<evidence type="ECO:0000313" key="3">
    <source>
        <dbReference type="Proteomes" id="UP000463470"/>
    </source>
</evidence>
<organism evidence="2 3">
    <name type="scientific">Heliomicrobium undosum</name>
    <dbReference type="NCBI Taxonomy" id="121734"/>
    <lineage>
        <taxon>Bacteria</taxon>
        <taxon>Bacillati</taxon>
        <taxon>Bacillota</taxon>
        <taxon>Clostridia</taxon>
        <taxon>Eubacteriales</taxon>
        <taxon>Heliobacteriaceae</taxon>
        <taxon>Heliomicrobium</taxon>
    </lineage>
</organism>
<dbReference type="EMBL" id="WXEY01000017">
    <property type="protein sequence ID" value="MZP30664.1"/>
    <property type="molecule type" value="Genomic_DNA"/>
</dbReference>
<protein>
    <recommendedName>
        <fullName evidence="1">GyrI-like small molecule binding domain-containing protein</fullName>
    </recommendedName>
</protein>
<dbReference type="SUPFAM" id="SSF55136">
    <property type="entry name" value="Probable bacterial effector-binding domain"/>
    <property type="match status" value="1"/>
</dbReference>
<name>A0A845L782_9FIRM</name>
<dbReference type="Pfam" id="PF06445">
    <property type="entry name" value="GyrI-like"/>
    <property type="match status" value="1"/>
</dbReference>
<dbReference type="InterPro" id="IPR008319">
    <property type="entry name" value="GyrI-like_CCH_Lin2189-like"/>
</dbReference>
<dbReference type="InterPro" id="IPR029442">
    <property type="entry name" value="GyrI-like"/>
</dbReference>
<dbReference type="Gene3D" id="3.20.80.10">
    <property type="entry name" value="Regulatory factor, effector binding domain"/>
    <property type="match status" value="1"/>
</dbReference>
<reference evidence="2 3" key="1">
    <citation type="submission" date="2020-01" db="EMBL/GenBank/DDBJ databases">
        <title>Whole-genome sequence of Heliobacterium undosum DSM 13378.</title>
        <authorList>
            <person name="Kyndt J.A."/>
            <person name="Meyer T.E."/>
        </authorList>
    </citation>
    <scope>NUCLEOTIDE SEQUENCE [LARGE SCALE GENOMIC DNA]</scope>
    <source>
        <strain evidence="2 3">DSM 13378</strain>
    </source>
</reference>
<feature type="domain" description="GyrI-like small molecule binding" evidence="1">
    <location>
        <begin position="29"/>
        <end position="211"/>
    </location>
</feature>
<dbReference type="InterPro" id="IPR011256">
    <property type="entry name" value="Reg_factor_effector_dom_sf"/>
</dbReference>
<evidence type="ECO:0000259" key="1">
    <source>
        <dbReference type="Pfam" id="PF06445"/>
    </source>
</evidence>